<comment type="caution">
    <text evidence="4">The sequence shown here is derived from an EMBL/GenBank/DDBJ whole genome shotgun (WGS) entry which is preliminary data.</text>
</comment>
<evidence type="ECO:0000313" key="4">
    <source>
        <dbReference type="EMBL" id="THG05781.1"/>
    </source>
</evidence>
<keyword evidence="5" id="KW-1185">Reference proteome</keyword>
<dbReference type="EMBL" id="SDRB02010559">
    <property type="protein sequence ID" value="THG05781.1"/>
    <property type="molecule type" value="Genomic_DNA"/>
</dbReference>
<feature type="compositionally biased region" description="Low complexity" evidence="1">
    <location>
        <begin position="390"/>
        <end position="419"/>
    </location>
</feature>
<sequence>MGKEWLYRGGGSGRSTKGGRLGGGGGERETASGSGCMSAVFQLFDFHQFQFALHQQVPPFKPDVDSFLPEEPTLLKGVEAPRNSLEMDQDEHFREAASFPSTMKEEETLNIPMGIQIKTSVVGSKVGTPKARTDDLSSETSSSPGAKTPNLVARLMGLDLLPDSCSPSSSSSNHSTSKLHPLPHPQLQNLKQEIRHHRHLSQSRSTGNKSFFDTDVIGSRSLPETPRISSARRSDVDHRLSLQISKENIVGGEEFEFSGYLATKMGRRREIRQEDDSKSPGHYARQIAKQVKESVSRRVGMEITNTIRNREQGRRDDQVVLLKAKKPSKGLVLIGDESSPSKHQQSTTPSCSPRVRFLEVKNKNHQLVQSPKLSASHLSSSVDNTQTQLKSGKVSSKPPKPQAPMQEQKQQQQQLNSSQKCKKIESERYGSRLKKPPLTSDVFRNKQEELFVRSSATNRVNHSEKKCKKTPLSSELLNINVPSSLFPVKKDTSSSTTKLPQKQGQVSDAVSSKSGTQLSSCWSQPYIKHKHKQKQQQQPSHPQTLTVQNSYFYYHTTTNAGGTAAGGGAQFQYITQILKCSGIHLNTPLSSFTPYCYSPSHPLHPSIFHHLELSFLTATATATTTATAIEDSQQQQELSHRCNRKLVFELIDELLVPILKPHINLKPWLSPAASSFQYDMCGSQLIDTLCSKIQSFPLADCRVLEDIDALIDQDLCGSQQLRGLVELEEEGEEVVAEVEREIVETLVHEMAEEVPNLSGNHYNYSCDLDEPLCHFRYLWCQKQLVIFIPRTTNPSPGCPWLPFLPFSALLTVPCPLSPLLLRFSNPRRPLNSSSSQYSNNVFEDFGGRSEG</sequence>
<evidence type="ECO:0000313" key="5">
    <source>
        <dbReference type="Proteomes" id="UP000306102"/>
    </source>
</evidence>
<feature type="domain" description="DUF3741" evidence="3">
    <location>
        <begin position="137"/>
        <end position="164"/>
    </location>
</feature>
<feature type="region of interest" description="Disordered" evidence="1">
    <location>
        <begin position="162"/>
        <end position="184"/>
    </location>
</feature>
<dbReference type="PANTHER" id="PTHR37751">
    <property type="entry name" value="LOW PROTEIN: M-PHASE INDUCER PHOSPHATASE-LIKE PROTEIN"/>
    <property type="match status" value="1"/>
</dbReference>
<feature type="compositionally biased region" description="Low complexity" evidence="1">
    <location>
        <begin position="370"/>
        <end position="381"/>
    </location>
</feature>
<dbReference type="Proteomes" id="UP000306102">
    <property type="component" value="Unassembled WGS sequence"/>
</dbReference>
<evidence type="ECO:0000259" key="2">
    <source>
        <dbReference type="Pfam" id="PF14309"/>
    </source>
</evidence>
<feature type="region of interest" description="Disordered" evidence="1">
    <location>
        <begin position="331"/>
        <end position="353"/>
    </location>
</feature>
<feature type="region of interest" description="Disordered" evidence="1">
    <location>
        <begin position="1"/>
        <end position="32"/>
    </location>
</feature>
<feature type="compositionally biased region" description="Polar residues" evidence="1">
    <location>
        <begin position="202"/>
        <end position="211"/>
    </location>
</feature>
<name>A0A4S4DRL3_CAMSN</name>
<dbReference type="Pfam" id="PF14383">
    <property type="entry name" value="VARLMGL"/>
    <property type="match status" value="1"/>
</dbReference>
<dbReference type="Pfam" id="PF14309">
    <property type="entry name" value="DUF4378"/>
    <property type="match status" value="1"/>
</dbReference>
<evidence type="ECO:0000256" key="1">
    <source>
        <dbReference type="SAM" id="MobiDB-lite"/>
    </source>
</evidence>
<dbReference type="InterPro" id="IPR032795">
    <property type="entry name" value="DUF3741-assoc"/>
</dbReference>
<dbReference type="InterPro" id="IPR025486">
    <property type="entry name" value="DUF4378"/>
</dbReference>
<organism evidence="4 5">
    <name type="scientific">Camellia sinensis var. sinensis</name>
    <name type="common">China tea</name>
    <dbReference type="NCBI Taxonomy" id="542762"/>
    <lineage>
        <taxon>Eukaryota</taxon>
        <taxon>Viridiplantae</taxon>
        <taxon>Streptophyta</taxon>
        <taxon>Embryophyta</taxon>
        <taxon>Tracheophyta</taxon>
        <taxon>Spermatophyta</taxon>
        <taxon>Magnoliopsida</taxon>
        <taxon>eudicotyledons</taxon>
        <taxon>Gunneridae</taxon>
        <taxon>Pentapetalae</taxon>
        <taxon>asterids</taxon>
        <taxon>Ericales</taxon>
        <taxon>Theaceae</taxon>
        <taxon>Camellia</taxon>
    </lineage>
</organism>
<protein>
    <recommendedName>
        <fullName evidence="6">DUF4378 domain-containing protein</fullName>
    </recommendedName>
</protein>
<proteinExistence type="predicted"/>
<evidence type="ECO:0000259" key="3">
    <source>
        <dbReference type="Pfam" id="PF14383"/>
    </source>
</evidence>
<dbReference type="PANTHER" id="PTHR37751:SF1">
    <property type="entry name" value="LOW PROTEIN: M-PHASE INDUCER PHOSPHATASE-LIKE PROTEIN"/>
    <property type="match status" value="1"/>
</dbReference>
<evidence type="ECO:0008006" key="6">
    <source>
        <dbReference type="Google" id="ProtNLM"/>
    </source>
</evidence>
<feature type="compositionally biased region" description="Polar residues" evidence="1">
    <location>
        <begin position="493"/>
        <end position="516"/>
    </location>
</feature>
<feature type="region of interest" description="Disordered" evidence="1">
    <location>
        <begin position="366"/>
        <end position="441"/>
    </location>
</feature>
<feature type="domain" description="DUF4378" evidence="2">
    <location>
        <begin position="571"/>
        <end position="749"/>
    </location>
</feature>
<feature type="compositionally biased region" description="Low complexity" evidence="1">
    <location>
        <begin position="164"/>
        <end position="184"/>
    </location>
</feature>
<gene>
    <name evidence="4" type="ORF">TEA_007629</name>
</gene>
<accession>A0A4S4DRL3</accession>
<feature type="compositionally biased region" description="Polar residues" evidence="1">
    <location>
        <begin position="341"/>
        <end position="351"/>
    </location>
</feature>
<feature type="region of interest" description="Disordered" evidence="1">
    <location>
        <begin position="123"/>
        <end position="149"/>
    </location>
</feature>
<feature type="region of interest" description="Disordered" evidence="1">
    <location>
        <begin position="196"/>
        <end position="218"/>
    </location>
</feature>
<feature type="region of interest" description="Disordered" evidence="1">
    <location>
        <begin position="485"/>
        <end position="516"/>
    </location>
</feature>
<dbReference type="AlphaFoldDB" id="A0A4S4DRL3"/>
<reference evidence="4 5" key="1">
    <citation type="journal article" date="2018" name="Proc. Natl. Acad. Sci. U.S.A.">
        <title>Draft genome sequence of Camellia sinensis var. sinensis provides insights into the evolution of the tea genome and tea quality.</title>
        <authorList>
            <person name="Wei C."/>
            <person name="Yang H."/>
            <person name="Wang S."/>
            <person name="Zhao J."/>
            <person name="Liu C."/>
            <person name="Gao L."/>
            <person name="Xia E."/>
            <person name="Lu Y."/>
            <person name="Tai Y."/>
            <person name="She G."/>
            <person name="Sun J."/>
            <person name="Cao H."/>
            <person name="Tong W."/>
            <person name="Gao Q."/>
            <person name="Li Y."/>
            <person name="Deng W."/>
            <person name="Jiang X."/>
            <person name="Wang W."/>
            <person name="Chen Q."/>
            <person name="Zhang S."/>
            <person name="Li H."/>
            <person name="Wu J."/>
            <person name="Wang P."/>
            <person name="Li P."/>
            <person name="Shi C."/>
            <person name="Zheng F."/>
            <person name="Jian J."/>
            <person name="Huang B."/>
            <person name="Shan D."/>
            <person name="Shi M."/>
            <person name="Fang C."/>
            <person name="Yue Y."/>
            <person name="Li F."/>
            <person name="Li D."/>
            <person name="Wei S."/>
            <person name="Han B."/>
            <person name="Jiang C."/>
            <person name="Yin Y."/>
            <person name="Xia T."/>
            <person name="Zhang Z."/>
            <person name="Bennetzen J.L."/>
            <person name="Zhao S."/>
            <person name="Wan X."/>
        </authorList>
    </citation>
    <scope>NUCLEOTIDE SEQUENCE [LARGE SCALE GENOMIC DNA]</scope>
    <source>
        <strain evidence="5">cv. Shuchazao</strain>
        <tissue evidence="4">Leaf</tissue>
    </source>
</reference>